<evidence type="ECO:0000256" key="3">
    <source>
        <dbReference type="ARBA" id="ARBA00023163"/>
    </source>
</evidence>
<dbReference type="InterPro" id="IPR018060">
    <property type="entry name" value="HTH_AraC"/>
</dbReference>
<dbReference type="GO" id="GO:0043565">
    <property type="term" value="F:sequence-specific DNA binding"/>
    <property type="evidence" value="ECO:0007669"/>
    <property type="project" value="InterPro"/>
</dbReference>
<evidence type="ECO:0000256" key="2">
    <source>
        <dbReference type="ARBA" id="ARBA00023125"/>
    </source>
</evidence>
<keyword evidence="6" id="KW-1185">Reference proteome</keyword>
<dbReference type="Proteomes" id="UP001141950">
    <property type="component" value="Unassembled WGS sequence"/>
</dbReference>
<dbReference type="InterPro" id="IPR003313">
    <property type="entry name" value="AraC-bd"/>
</dbReference>
<dbReference type="Gene3D" id="2.60.120.10">
    <property type="entry name" value="Jelly Rolls"/>
    <property type="match status" value="1"/>
</dbReference>
<proteinExistence type="predicted"/>
<dbReference type="InterPro" id="IPR009057">
    <property type="entry name" value="Homeodomain-like_sf"/>
</dbReference>
<dbReference type="GO" id="GO:0003700">
    <property type="term" value="F:DNA-binding transcription factor activity"/>
    <property type="evidence" value="ECO:0007669"/>
    <property type="project" value="InterPro"/>
</dbReference>
<dbReference type="RefSeq" id="WP_257452223.1">
    <property type="nucleotide sequence ID" value="NZ_JANIPJ010000029.1"/>
</dbReference>
<evidence type="ECO:0000313" key="6">
    <source>
        <dbReference type="Proteomes" id="UP001141950"/>
    </source>
</evidence>
<gene>
    <name evidence="5" type="ORF">NQZ67_27320</name>
</gene>
<accession>A0A9X2SC13</accession>
<evidence type="ECO:0000256" key="1">
    <source>
        <dbReference type="ARBA" id="ARBA00023015"/>
    </source>
</evidence>
<organism evidence="5 6">
    <name type="scientific">Paenibacillus soyae</name>
    <dbReference type="NCBI Taxonomy" id="2969249"/>
    <lineage>
        <taxon>Bacteria</taxon>
        <taxon>Bacillati</taxon>
        <taxon>Bacillota</taxon>
        <taxon>Bacilli</taxon>
        <taxon>Bacillales</taxon>
        <taxon>Paenibacillaceae</taxon>
        <taxon>Paenibacillus</taxon>
    </lineage>
</organism>
<dbReference type="PANTHER" id="PTHR43280:SF28">
    <property type="entry name" value="HTH-TYPE TRANSCRIPTIONAL ACTIVATOR RHAS"/>
    <property type="match status" value="1"/>
</dbReference>
<dbReference type="PROSITE" id="PS00041">
    <property type="entry name" value="HTH_ARAC_FAMILY_1"/>
    <property type="match status" value="1"/>
</dbReference>
<dbReference type="SMART" id="SM00342">
    <property type="entry name" value="HTH_ARAC"/>
    <property type="match status" value="1"/>
</dbReference>
<reference evidence="5" key="1">
    <citation type="submission" date="2022-08" db="EMBL/GenBank/DDBJ databases">
        <title>The genomic sequence of strain Paenibacillus sp. SCIV0701.</title>
        <authorList>
            <person name="Zhao H."/>
        </authorList>
    </citation>
    <scope>NUCLEOTIDE SEQUENCE</scope>
    <source>
        <strain evidence="5">SCIV0701</strain>
    </source>
</reference>
<dbReference type="PROSITE" id="PS01124">
    <property type="entry name" value="HTH_ARAC_FAMILY_2"/>
    <property type="match status" value="1"/>
</dbReference>
<evidence type="ECO:0000259" key="4">
    <source>
        <dbReference type="PROSITE" id="PS01124"/>
    </source>
</evidence>
<keyword evidence="1" id="KW-0805">Transcription regulation</keyword>
<comment type="caution">
    <text evidence="5">The sequence shown here is derived from an EMBL/GenBank/DDBJ whole genome shotgun (WGS) entry which is preliminary data.</text>
</comment>
<sequence length="301" mass="35018">MKRMFEPVAFGNAKLHWDYRLCNTEQYRGFYHWHQCCEMLYVHEGSGRVVVDGETFPIRPGMLFFFRPYQLHQVMADVSPQQPYSRTIVFFDPHLVDDLLRPFVKRHSLYRALWRGNQKSMAFDLSAFGDEIERNYEQYQWLRSRGMGEDAEEIAMMILRNMECLLRSRAAPALQAQRSEECRTAGYAQQAMTWIDEHYQDSFHLDDLAAALHLSKFYLSKLFHEETGSTLKAYITAVRIRHACRLLETTAKSIEWIGSEVGIPNTSYFVQVFKQEVGTTPLKYRTGAGMGGRPSGLKKIK</sequence>
<keyword evidence="2" id="KW-0238">DNA-binding</keyword>
<evidence type="ECO:0000313" key="5">
    <source>
        <dbReference type="EMBL" id="MCR2807605.1"/>
    </source>
</evidence>
<dbReference type="AlphaFoldDB" id="A0A9X2SC13"/>
<keyword evidence="3" id="KW-0804">Transcription</keyword>
<dbReference type="Pfam" id="PF12833">
    <property type="entry name" value="HTH_18"/>
    <property type="match status" value="1"/>
</dbReference>
<name>A0A9X2SC13_9BACL</name>
<feature type="domain" description="HTH araC/xylS-type" evidence="4">
    <location>
        <begin position="189"/>
        <end position="287"/>
    </location>
</feature>
<dbReference type="SUPFAM" id="SSF46689">
    <property type="entry name" value="Homeodomain-like"/>
    <property type="match status" value="2"/>
</dbReference>
<protein>
    <submittedName>
        <fullName evidence="5">AraC family transcriptional regulator</fullName>
    </submittedName>
</protein>
<dbReference type="CDD" id="cd02208">
    <property type="entry name" value="cupin_RmlC-like"/>
    <property type="match status" value="1"/>
</dbReference>
<dbReference type="PANTHER" id="PTHR43280">
    <property type="entry name" value="ARAC-FAMILY TRANSCRIPTIONAL REGULATOR"/>
    <property type="match status" value="1"/>
</dbReference>
<dbReference type="EMBL" id="JANIPJ010000029">
    <property type="protein sequence ID" value="MCR2807605.1"/>
    <property type="molecule type" value="Genomic_DNA"/>
</dbReference>
<dbReference type="InterPro" id="IPR037923">
    <property type="entry name" value="HTH-like"/>
</dbReference>
<dbReference type="SUPFAM" id="SSF51215">
    <property type="entry name" value="Regulatory protein AraC"/>
    <property type="match status" value="1"/>
</dbReference>
<dbReference type="Pfam" id="PF02311">
    <property type="entry name" value="AraC_binding"/>
    <property type="match status" value="1"/>
</dbReference>
<dbReference type="InterPro" id="IPR018062">
    <property type="entry name" value="HTH_AraC-typ_CS"/>
</dbReference>
<dbReference type="InterPro" id="IPR014710">
    <property type="entry name" value="RmlC-like_jellyroll"/>
</dbReference>
<dbReference type="Gene3D" id="1.10.10.60">
    <property type="entry name" value="Homeodomain-like"/>
    <property type="match status" value="2"/>
</dbReference>